<dbReference type="AlphaFoldDB" id="A0A382L2T6"/>
<protein>
    <recommendedName>
        <fullName evidence="1">Hydantoinase B/oxoprolinase domain-containing protein</fullName>
    </recommendedName>
</protein>
<proteinExistence type="predicted"/>
<feature type="non-terminal residue" evidence="2">
    <location>
        <position position="1"/>
    </location>
</feature>
<feature type="non-terminal residue" evidence="2">
    <location>
        <position position="59"/>
    </location>
</feature>
<dbReference type="Pfam" id="PF02538">
    <property type="entry name" value="Hydantoinase_B"/>
    <property type="match status" value="1"/>
</dbReference>
<feature type="domain" description="Hydantoinase B/oxoprolinase" evidence="1">
    <location>
        <begin position="8"/>
        <end position="59"/>
    </location>
</feature>
<evidence type="ECO:0000259" key="1">
    <source>
        <dbReference type="Pfam" id="PF02538"/>
    </source>
</evidence>
<dbReference type="EMBL" id="UINC01084543">
    <property type="protein sequence ID" value="SVC31288.1"/>
    <property type="molecule type" value="Genomic_DNA"/>
</dbReference>
<name>A0A382L2T6_9ZZZZ</name>
<accession>A0A382L2T6</accession>
<reference evidence="2" key="1">
    <citation type="submission" date="2018-05" db="EMBL/GenBank/DDBJ databases">
        <authorList>
            <person name="Lanie J.A."/>
            <person name="Ng W.-L."/>
            <person name="Kazmierczak K.M."/>
            <person name="Andrzejewski T.M."/>
            <person name="Davidsen T.M."/>
            <person name="Wayne K.J."/>
            <person name="Tettelin H."/>
            <person name="Glass J.I."/>
            <person name="Rusch D."/>
            <person name="Podicherti R."/>
            <person name="Tsui H.-C.T."/>
            <person name="Winkler M.E."/>
        </authorList>
    </citation>
    <scope>NUCLEOTIDE SEQUENCE</scope>
</reference>
<evidence type="ECO:0000313" key="2">
    <source>
        <dbReference type="EMBL" id="SVC31288.1"/>
    </source>
</evidence>
<sequence length="59" mass="6251">VKSALAVDPITLEVVRNKVDGIANEMQSTLLRSSFSTVVKEGLDASASLFTIEGETLAQ</sequence>
<gene>
    <name evidence="2" type="ORF">METZ01_LOCUS284142</name>
</gene>
<dbReference type="InterPro" id="IPR003692">
    <property type="entry name" value="Hydantoinase_B"/>
</dbReference>
<organism evidence="2">
    <name type="scientific">marine metagenome</name>
    <dbReference type="NCBI Taxonomy" id="408172"/>
    <lineage>
        <taxon>unclassified sequences</taxon>
        <taxon>metagenomes</taxon>
        <taxon>ecological metagenomes</taxon>
    </lineage>
</organism>
<dbReference type="GO" id="GO:0003824">
    <property type="term" value="F:catalytic activity"/>
    <property type="evidence" value="ECO:0007669"/>
    <property type="project" value="InterPro"/>
</dbReference>